<keyword evidence="3" id="KW-1185">Reference proteome</keyword>
<protein>
    <submittedName>
        <fullName evidence="2">Uncharacterized protein</fullName>
    </submittedName>
</protein>
<proteinExistence type="predicted"/>
<gene>
    <name evidence="2" type="ORF">TRAPUB_8074</name>
</gene>
<sequence>MGAACPAASFPVWAVHSPGLPPARRVSGRAVRAHRLPAMWWTDRRSRERKRGAPSVRAGRDGPLGAHQAGIGERHEWATCCARRWTRAEVQDTQVLHGWEIEAVRICGRPGDAD</sequence>
<organism evidence="2 3">
    <name type="scientific">Trametes pubescens</name>
    <name type="common">White-rot fungus</name>
    <dbReference type="NCBI Taxonomy" id="154538"/>
    <lineage>
        <taxon>Eukaryota</taxon>
        <taxon>Fungi</taxon>
        <taxon>Dikarya</taxon>
        <taxon>Basidiomycota</taxon>
        <taxon>Agaricomycotina</taxon>
        <taxon>Agaricomycetes</taxon>
        <taxon>Polyporales</taxon>
        <taxon>Polyporaceae</taxon>
        <taxon>Trametes</taxon>
    </lineage>
</organism>
<comment type="caution">
    <text evidence="2">The sequence shown here is derived from an EMBL/GenBank/DDBJ whole genome shotgun (WGS) entry which is preliminary data.</text>
</comment>
<dbReference type="EMBL" id="MNAD01000174">
    <property type="protein sequence ID" value="OJT15364.1"/>
    <property type="molecule type" value="Genomic_DNA"/>
</dbReference>
<name>A0A1M2W664_TRAPU</name>
<accession>A0A1M2W664</accession>
<evidence type="ECO:0000313" key="3">
    <source>
        <dbReference type="Proteomes" id="UP000184267"/>
    </source>
</evidence>
<reference evidence="2 3" key="1">
    <citation type="submission" date="2016-10" db="EMBL/GenBank/DDBJ databases">
        <title>Genome sequence of the basidiomycete white-rot fungus Trametes pubescens.</title>
        <authorList>
            <person name="Makela M.R."/>
            <person name="Granchi Z."/>
            <person name="Peng M."/>
            <person name="De Vries R.P."/>
            <person name="Grigoriev I."/>
            <person name="Riley R."/>
            <person name="Hilden K."/>
        </authorList>
    </citation>
    <scope>NUCLEOTIDE SEQUENCE [LARGE SCALE GENOMIC DNA]</scope>
    <source>
        <strain evidence="2 3">FBCC735</strain>
    </source>
</reference>
<dbReference type="Proteomes" id="UP000184267">
    <property type="component" value="Unassembled WGS sequence"/>
</dbReference>
<feature type="region of interest" description="Disordered" evidence="1">
    <location>
        <begin position="45"/>
        <end position="69"/>
    </location>
</feature>
<evidence type="ECO:0000313" key="2">
    <source>
        <dbReference type="EMBL" id="OJT15364.1"/>
    </source>
</evidence>
<evidence type="ECO:0000256" key="1">
    <source>
        <dbReference type="SAM" id="MobiDB-lite"/>
    </source>
</evidence>
<dbReference type="AlphaFoldDB" id="A0A1M2W664"/>